<evidence type="ECO:0000256" key="5">
    <source>
        <dbReference type="RuleBase" id="RU367124"/>
    </source>
</evidence>
<dbReference type="VEuPathDB" id="FungiDB:KRP23_15204"/>
<dbReference type="Proteomes" id="UP000005238">
    <property type="component" value="Unassembled WGS sequence"/>
</dbReference>
<comment type="domain">
    <text evidence="5">The RxLR-dEER motif acts to carry the protein into the host cell cytoplasm through binding to cell surface phosphatidylinositol-3-phosphate.</text>
</comment>
<dbReference type="EnsemblProtists" id="Phyra78748">
    <property type="protein sequence ID" value="Phyra78748"/>
    <property type="gene ID" value="Phyra78748"/>
</dbReference>
<dbReference type="eggNOG" id="ENOG502SNBG">
    <property type="taxonomic scope" value="Eukaryota"/>
</dbReference>
<organism evidence="6 7">
    <name type="scientific">Phytophthora ramorum</name>
    <name type="common">Sudden oak death agent</name>
    <dbReference type="NCBI Taxonomy" id="164328"/>
    <lineage>
        <taxon>Eukaryota</taxon>
        <taxon>Sar</taxon>
        <taxon>Stramenopiles</taxon>
        <taxon>Oomycota</taxon>
        <taxon>Peronosporomycetes</taxon>
        <taxon>Peronosporales</taxon>
        <taxon>Peronosporaceae</taxon>
        <taxon>Phytophthora</taxon>
    </lineage>
</organism>
<dbReference type="GO" id="GO:0005576">
    <property type="term" value="C:extracellular region"/>
    <property type="evidence" value="ECO:0007669"/>
    <property type="project" value="UniProtKB-SubCell"/>
</dbReference>
<evidence type="ECO:0000256" key="3">
    <source>
        <dbReference type="ARBA" id="ARBA00022525"/>
    </source>
</evidence>
<keyword evidence="3 5" id="KW-0964">Secreted</keyword>
<dbReference type="AlphaFoldDB" id="H3GPT6"/>
<evidence type="ECO:0000256" key="1">
    <source>
        <dbReference type="ARBA" id="ARBA00004613"/>
    </source>
</evidence>
<dbReference type="STRING" id="164328.H3GPT6"/>
<comment type="similarity">
    <text evidence="2 5">Belongs to the RxLR effector family.</text>
</comment>
<accession>H3GPT6</accession>
<dbReference type="InParanoid" id="H3GPT6"/>
<protein>
    <recommendedName>
        <fullName evidence="5">RxLR effector protein</fullName>
    </recommendedName>
</protein>
<dbReference type="VEuPathDB" id="FungiDB:KRP22_1976"/>
<dbReference type="InterPro" id="IPR031825">
    <property type="entry name" value="RXLR"/>
</dbReference>
<dbReference type="Pfam" id="PF16810">
    <property type="entry name" value="RXLR"/>
    <property type="match status" value="1"/>
</dbReference>
<comment type="function">
    <text evidence="5">Effector that suppresses plant defense responses during pathogen infection.</text>
</comment>
<sequence>MRLPSLLAVVSALTLLARGTALSAGADKGMIVSTMASPDSGLLDVGRNNGKRFLRVHETADGDDHSEERLSGANMFNTEKIKLAIADSKYAKTLFRRWKRYGFESDDAFKKLTVHNLHKDDNVFQLYKNYLAWLETHHPLGIVTGDKKMFDRVKLQKAMGDGTYATTLFQRWKRNGIDSDGVFDRFKQLGVKKDNILYKLYTDYFAWLQIHHPTASSKKVLAKDFLFDSTRLNRAMEDKDFAGKLFAKWKTNGMDSDPVFKRFQKMGVKTNDKLYQLYRDYFAWLQKNYPTAG</sequence>
<reference evidence="7" key="1">
    <citation type="journal article" date="2006" name="Science">
        <title>Phytophthora genome sequences uncover evolutionary origins and mechanisms of pathogenesis.</title>
        <authorList>
            <person name="Tyler B.M."/>
            <person name="Tripathy S."/>
            <person name="Zhang X."/>
            <person name="Dehal P."/>
            <person name="Jiang R.H."/>
            <person name="Aerts A."/>
            <person name="Arredondo F.D."/>
            <person name="Baxter L."/>
            <person name="Bensasson D."/>
            <person name="Beynon J.L."/>
            <person name="Chapman J."/>
            <person name="Damasceno C.M."/>
            <person name="Dorrance A.E."/>
            <person name="Dou D."/>
            <person name="Dickerman A.W."/>
            <person name="Dubchak I.L."/>
            <person name="Garbelotto M."/>
            <person name="Gijzen M."/>
            <person name="Gordon S.G."/>
            <person name="Govers F."/>
            <person name="Grunwald N.J."/>
            <person name="Huang W."/>
            <person name="Ivors K.L."/>
            <person name="Jones R.W."/>
            <person name="Kamoun S."/>
            <person name="Krampis K."/>
            <person name="Lamour K.H."/>
            <person name="Lee M.K."/>
            <person name="McDonald W.H."/>
            <person name="Medina M."/>
            <person name="Meijer H.J."/>
            <person name="Nordberg E.K."/>
            <person name="Maclean D.J."/>
            <person name="Ospina-Giraldo M.D."/>
            <person name="Morris P.F."/>
            <person name="Phuntumart V."/>
            <person name="Putnam N.H."/>
            <person name="Rash S."/>
            <person name="Rose J.K."/>
            <person name="Sakihama Y."/>
            <person name="Salamov A.A."/>
            <person name="Savidor A."/>
            <person name="Scheuring C.F."/>
            <person name="Smith B.M."/>
            <person name="Sobral B.W."/>
            <person name="Terry A."/>
            <person name="Torto-Alalibo T.A."/>
            <person name="Win J."/>
            <person name="Xu Z."/>
            <person name="Zhang H."/>
            <person name="Grigoriev I.V."/>
            <person name="Rokhsar D.S."/>
            <person name="Boore J.L."/>
        </authorList>
    </citation>
    <scope>NUCLEOTIDE SEQUENCE [LARGE SCALE GENOMIC DNA]</scope>
    <source>
        <strain evidence="7">Pr102</strain>
    </source>
</reference>
<keyword evidence="7" id="KW-1185">Reference proteome</keyword>
<name>H3GPT6_PHYRM</name>
<comment type="subcellular location">
    <subcellularLocation>
        <location evidence="1 5">Secreted</location>
    </subcellularLocation>
</comment>
<dbReference type="OMA" id="YESEAVF"/>
<evidence type="ECO:0000313" key="6">
    <source>
        <dbReference type="EnsemblProtists" id="Phyra78748"/>
    </source>
</evidence>
<dbReference type="HOGENOM" id="CLU_082895_0_0_1"/>
<feature type="chain" id="PRO_5028518532" description="RxLR effector protein" evidence="5">
    <location>
        <begin position="20"/>
        <end position="293"/>
    </location>
</feature>
<keyword evidence="4 5" id="KW-0732">Signal</keyword>
<evidence type="ECO:0000313" key="7">
    <source>
        <dbReference type="Proteomes" id="UP000005238"/>
    </source>
</evidence>
<evidence type="ECO:0000256" key="4">
    <source>
        <dbReference type="ARBA" id="ARBA00022729"/>
    </source>
</evidence>
<dbReference type="EMBL" id="DS566031">
    <property type="status" value="NOT_ANNOTATED_CDS"/>
    <property type="molecule type" value="Genomic_DNA"/>
</dbReference>
<proteinExistence type="inferred from homology"/>
<feature type="signal peptide" evidence="5">
    <location>
        <begin position="1"/>
        <end position="19"/>
    </location>
</feature>
<reference evidence="6" key="2">
    <citation type="submission" date="2015-06" db="UniProtKB">
        <authorList>
            <consortium name="EnsemblProtists"/>
        </authorList>
    </citation>
    <scope>IDENTIFICATION</scope>
    <source>
        <strain evidence="6">Pr102</strain>
    </source>
</reference>
<evidence type="ECO:0000256" key="2">
    <source>
        <dbReference type="ARBA" id="ARBA00010400"/>
    </source>
</evidence>